<dbReference type="Gene3D" id="2.30.30.140">
    <property type="match status" value="1"/>
</dbReference>
<evidence type="ECO:0008006" key="3">
    <source>
        <dbReference type="Google" id="ProtNLM"/>
    </source>
</evidence>
<comment type="caution">
    <text evidence="1">The sequence shown here is derived from an EMBL/GenBank/DDBJ whole genome shotgun (WGS) entry which is preliminary data.</text>
</comment>
<sequence>MKLSVISGPKRRCRPIKSEKVLESSIPMEYAKLGKPGDECFVLYWEDDKFYQAEIEALHSSAMTVAVEFRLRTLSRSATKQHQALK</sequence>
<name>A0A7J7FHW2_DICBM</name>
<proteinExistence type="predicted"/>
<gene>
    <name evidence="1" type="ORF">HPG69_017741</name>
</gene>
<accession>A0A7J7FHW2</accession>
<keyword evidence="2" id="KW-1185">Reference proteome</keyword>
<dbReference type="EMBL" id="JACDTQ010000582">
    <property type="protein sequence ID" value="KAF5927264.1"/>
    <property type="molecule type" value="Genomic_DNA"/>
</dbReference>
<organism evidence="1 2">
    <name type="scientific">Diceros bicornis minor</name>
    <name type="common">South-central black rhinoceros</name>
    <dbReference type="NCBI Taxonomy" id="77932"/>
    <lineage>
        <taxon>Eukaryota</taxon>
        <taxon>Metazoa</taxon>
        <taxon>Chordata</taxon>
        <taxon>Craniata</taxon>
        <taxon>Vertebrata</taxon>
        <taxon>Euteleostomi</taxon>
        <taxon>Mammalia</taxon>
        <taxon>Eutheria</taxon>
        <taxon>Laurasiatheria</taxon>
        <taxon>Perissodactyla</taxon>
        <taxon>Rhinocerotidae</taxon>
        <taxon>Diceros</taxon>
    </lineage>
</organism>
<dbReference type="AlphaFoldDB" id="A0A7J7FHW2"/>
<evidence type="ECO:0000313" key="2">
    <source>
        <dbReference type="Proteomes" id="UP000551758"/>
    </source>
</evidence>
<dbReference type="Proteomes" id="UP000551758">
    <property type="component" value="Unassembled WGS sequence"/>
</dbReference>
<evidence type="ECO:0000313" key="1">
    <source>
        <dbReference type="EMBL" id="KAF5927264.1"/>
    </source>
</evidence>
<protein>
    <recommendedName>
        <fullName evidence="3">Tudor domain-containing protein</fullName>
    </recommendedName>
</protein>
<reference evidence="1 2" key="1">
    <citation type="journal article" date="2020" name="Mol. Biol. Evol.">
        <title>Interspecific Gene Flow and the Evolution of Specialization in Black and White Rhinoceros.</title>
        <authorList>
            <person name="Moodley Y."/>
            <person name="Westbury M.V."/>
            <person name="Russo I.M."/>
            <person name="Gopalakrishnan S."/>
            <person name="Rakotoarivelo A."/>
            <person name="Olsen R.A."/>
            <person name="Prost S."/>
            <person name="Tunstall T."/>
            <person name="Ryder O.A."/>
            <person name="Dalen L."/>
            <person name="Bruford M.W."/>
        </authorList>
    </citation>
    <scope>NUCLEOTIDE SEQUENCE [LARGE SCALE GENOMIC DNA]</scope>
    <source>
        <strain evidence="1">SBR-YM</strain>
        <tissue evidence="1">Skin</tissue>
    </source>
</reference>